<keyword evidence="2" id="KW-1185">Reference proteome</keyword>
<name>A0A0H2M7K6_VARPD</name>
<dbReference type="PATRIC" id="fig|34073.19.peg.541"/>
<gene>
    <name evidence="1" type="ORF">VPARA_05390</name>
</gene>
<evidence type="ECO:0000313" key="2">
    <source>
        <dbReference type="Proteomes" id="UP000035170"/>
    </source>
</evidence>
<organism evidence="1 2">
    <name type="scientific">Variovorax paradoxus</name>
    <dbReference type="NCBI Taxonomy" id="34073"/>
    <lineage>
        <taxon>Bacteria</taxon>
        <taxon>Pseudomonadati</taxon>
        <taxon>Pseudomonadota</taxon>
        <taxon>Betaproteobacteria</taxon>
        <taxon>Burkholderiales</taxon>
        <taxon>Comamonadaceae</taxon>
        <taxon>Variovorax</taxon>
    </lineage>
</organism>
<sequence length="75" mass="8198">MELGHLRQEADTEMLSKVFWYAWEGAVLSAKLEKSGAPLELVGELFLHHVKAYARPENNIGKEISGTAIASGSVD</sequence>
<dbReference type="SUPFAM" id="SSF48498">
    <property type="entry name" value="Tetracyclin repressor-like, C-terminal domain"/>
    <property type="match status" value="1"/>
</dbReference>
<dbReference type="EMBL" id="JZWI01000003">
    <property type="protein sequence ID" value="KLN58424.1"/>
    <property type="molecule type" value="Genomic_DNA"/>
</dbReference>
<dbReference type="Gene3D" id="1.10.357.10">
    <property type="entry name" value="Tetracycline Repressor, domain 2"/>
    <property type="match status" value="1"/>
</dbReference>
<evidence type="ECO:0000313" key="1">
    <source>
        <dbReference type="EMBL" id="KLN58424.1"/>
    </source>
</evidence>
<accession>A0A0H2M7K6</accession>
<dbReference type="AlphaFoldDB" id="A0A0H2M7K6"/>
<reference evidence="1 2" key="1">
    <citation type="submission" date="2015-03" db="EMBL/GenBank/DDBJ databases">
        <title>Genome sequence of Variovorax paradoxus TBEA6.</title>
        <authorList>
            <person name="Poehlein A."/>
            <person name="Schuldes J."/>
            <person name="Wuebbeler J.H."/>
            <person name="Hiessl S."/>
            <person name="Steinbuechel A."/>
            <person name="Daniel R."/>
        </authorList>
    </citation>
    <scope>NUCLEOTIDE SEQUENCE [LARGE SCALE GENOMIC DNA]</scope>
    <source>
        <strain evidence="1 2">TBEA6</strain>
    </source>
</reference>
<dbReference type="InterPro" id="IPR036271">
    <property type="entry name" value="Tet_transcr_reg_TetR-rel_C_sf"/>
</dbReference>
<proteinExistence type="predicted"/>
<comment type="caution">
    <text evidence="1">The sequence shown here is derived from an EMBL/GenBank/DDBJ whole genome shotgun (WGS) entry which is preliminary data.</text>
</comment>
<protein>
    <submittedName>
        <fullName evidence="1">Uncharacterized protein</fullName>
    </submittedName>
</protein>
<dbReference type="Proteomes" id="UP000035170">
    <property type="component" value="Unassembled WGS sequence"/>
</dbReference>